<evidence type="ECO:0000256" key="2">
    <source>
        <dbReference type="ARBA" id="ARBA00022692"/>
    </source>
</evidence>
<organism evidence="10 11">
    <name type="scientific">Hemibagrus guttatus</name>
    <dbReference type="NCBI Taxonomy" id="175788"/>
    <lineage>
        <taxon>Eukaryota</taxon>
        <taxon>Metazoa</taxon>
        <taxon>Chordata</taxon>
        <taxon>Craniata</taxon>
        <taxon>Vertebrata</taxon>
        <taxon>Euteleostomi</taxon>
        <taxon>Actinopterygii</taxon>
        <taxon>Neopterygii</taxon>
        <taxon>Teleostei</taxon>
        <taxon>Ostariophysi</taxon>
        <taxon>Siluriformes</taxon>
        <taxon>Bagridae</taxon>
        <taxon>Hemibagrus</taxon>
    </lineage>
</organism>
<evidence type="ECO:0000256" key="3">
    <source>
        <dbReference type="ARBA" id="ARBA00022989"/>
    </source>
</evidence>
<keyword evidence="3 9" id="KW-1133">Transmembrane helix</keyword>
<dbReference type="GO" id="GO:0005783">
    <property type="term" value="C:endoplasmic reticulum"/>
    <property type="evidence" value="ECO:0007669"/>
    <property type="project" value="TreeGrafter"/>
</dbReference>
<protein>
    <submittedName>
        <fullName evidence="10">Uncharacterized protein</fullName>
    </submittedName>
</protein>
<evidence type="ECO:0000256" key="1">
    <source>
        <dbReference type="ARBA" id="ARBA00004653"/>
    </source>
</evidence>
<dbReference type="InterPro" id="IPR007305">
    <property type="entry name" value="Vesicle_transpt_Got1/SFT2"/>
</dbReference>
<evidence type="ECO:0000256" key="8">
    <source>
        <dbReference type="SAM" id="MobiDB-lite"/>
    </source>
</evidence>
<feature type="transmembrane region" description="Helical" evidence="9">
    <location>
        <begin position="110"/>
        <end position="132"/>
    </location>
</feature>
<evidence type="ECO:0000313" key="10">
    <source>
        <dbReference type="EMBL" id="KAK3512865.1"/>
    </source>
</evidence>
<evidence type="ECO:0000313" key="11">
    <source>
        <dbReference type="Proteomes" id="UP001274896"/>
    </source>
</evidence>
<feature type="transmembrane region" description="Helical" evidence="9">
    <location>
        <begin position="41"/>
        <end position="60"/>
    </location>
</feature>
<keyword evidence="2 9" id="KW-0812">Transmembrane</keyword>
<feature type="transmembrane region" description="Helical" evidence="9">
    <location>
        <begin position="7"/>
        <end position="35"/>
    </location>
</feature>
<keyword evidence="5 9" id="KW-0472">Membrane</keyword>
<comment type="subcellular location">
    <subcellularLocation>
        <location evidence="1">Golgi apparatus membrane</location>
        <topology evidence="1">Multi-pass membrane protein</topology>
    </subcellularLocation>
</comment>
<reference evidence="10" key="1">
    <citation type="submission" date="2023-06" db="EMBL/GenBank/DDBJ databases">
        <title>Male Hemibagrus guttatus genome.</title>
        <authorList>
            <person name="Bian C."/>
        </authorList>
    </citation>
    <scope>NUCLEOTIDE SEQUENCE</scope>
    <source>
        <strain evidence="10">Male_cb2023</strain>
        <tissue evidence="10">Muscle</tissue>
    </source>
</reference>
<dbReference type="GO" id="GO:0000139">
    <property type="term" value="C:Golgi membrane"/>
    <property type="evidence" value="ECO:0007669"/>
    <property type="project" value="UniProtKB-SubCell"/>
</dbReference>
<keyword evidence="4" id="KW-0333">Golgi apparatus</keyword>
<evidence type="ECO:0000256" key="5">
    <source>
        <dbReference type="ARBA" id="ARBA00023136"/>
    </source>
</evidence>
<dbReference type="PANTHER" id="PTHR21493">
    <property type="entry name" value="CGI-141-RELATED/LIPASE CONTAINING PROTEIN"/>
    <property type="match status" value="1"/>
</dbReference>
<proteinExistence type="inferred from homology"/>
<dbReference type="GO" id="GO:0005829">
    <property type="term" value="C:cytosol"/>
    <property type="evidence" value="ECO:0007669"/>
    <property type="project" value="GOC"/>
</dbReference>
<dbReference type="EMBL" id="JAUCMX010000023">
    <property type="protein sequence ID" value="KAK3512865.1"/>
    <property type="molecule type" value="Genomic_DNA"/>
</dbReference>
<dbReference type="GO" id="GO:0006888">
    <property type="term" value="P:endoplasmic reticulum to Golgi vesicle-mediated transport"/>
    <property type="evidence" value="ECO:0007669"/>
    <property type="project" value="InterPro"/>
</dbReference>
<accession>A0AAE0UNI1</accession>
<dbReference type="InterPro" id="IPR045176">
    <property type="entry name" value="Got1"/>
</dbReference>
<feature type="transmembrane region" description="Helical" evidence="9">
    <location>
        <begin position="72"/>
        <end position="90"/>
    </location>
</feature>
<comment type="similarity">
    <text evidence="7">Belongs to the GOT1 family.</text>
</comment>
<dbReference type="AlphaFoldDB" id="A0AAE0UNI1"/>
<comment type="caution">
    <text evidence="10">The sequence shown here is derived from an EMBL/GenBank/DDBJ whole genome shotgun (WGS) entry which is preliminary data.</text>
</comment>
<name>A0AAE0UNI1_9TELE</name>
<evidence type="ECO:0000256" key="4">
    <source>
        <dbReference type="ARBA" id="ARBA00023034"/>
    </source>
</evidence>
<gene>
    <name evidence="10" type="ORF">QTP70_028936</name>
</gene>
<keyword evidence="11" id="KW-1185">Reference proteome</keyword>
<dbReference type="PANTHER" id="PTHR21493:SF245">
    <property type="entry name" value="VESICLE TRANSPORT PROTEIN GOT1A"/>
    <property type="match status" value="1"/>
</dbReference>
<sequence>MCHSNIFLFLFANIAAEIGVGLSGFGIFFLLFGVLLYFDSVLLAFGNILFLTGLAFIIGLKRTAHFFFQRQKFRASSFFLGGVALVVLRWPRIGILVESYGFVLLFKSFFPMAFGFLGTVLNLPFLTTLFNYSGSSSSMVILNQTANHMGTIFHRDKPDSNIGGGTFRMSDLRCTSDIENPNNDIVNHSNNLQSFIACSDDSSSTSSGSLCSPYEDKQNSNNQQYMSLKTTLQSPDYENIPEGETTSALNYENKKTKKSRDYVNIEEQQIMPLTKGRKSRCEGHQGDEEESQTSSESSSDESDDNSVNYSTVVFKGNPNAVKREQ</sequence>
<evidence type="ECO:0000256" key="9">
    <source>
        <dbReference type="SAM" id="Phobius"/>
    </source>
</evidence>
<comment type="function">
    <text evidence="6">May be involved in fusion of ER-derived transport vesicles with the Golgi complex.</text>
</comment>
<dbReference type="Pfam" id="PF04178">
    <property type="entry name" value="Got1"/>
    <property type="match status" value="1"/>
</dbReference>
<dbReference type="GO" id="GO:0042147">
    <property type="term" value="P:retrograde transport, endosome to Golgi"/>
    <property type="evidence" value="ECO:0007669"/>
    <property type="project" value="InterPro"/>
</dbReference>
<evidence type="ECO:0000256" key="6">
    <source>
        <dbReference type="ARBA" id="ARBA00024660"/>
    </source>
</evidence>
<evidence type="ECO:0000256" key="7">
    <source>
        <dbReference type="ARBA" id="ARBA00025799"/>
    </source>
</evidence>
<feature type="region of interest" description="Disordered" evidence="8">
    <location>
        <begin position="251"/>
        <end position="325"/>
    </location>
</feature>
<dbReference type="Proteomes" id="UP001274896">
    <property type="component" value="Unassembled WGS sequence"/>
</dbReference>